<protein>
    <submittedName>
        <fullName evidence="1">Jg14450 protein</fullName>
    </submittedName>
</protein>
<dbReference type="AlphaFoldDB" id="A0A8S4S0N7"/>
<dbReference type="EMBL" id="CAKXAJ010025717">
    <property type="protein sequence ID" value="CAH2243158.1"/>
    <property type="molecule type" value="Genomic_DNA"/>
</dbReference>
<proteinExistence type="predicted"/>
<sequence>MNTNVLSVQLYNKGTDWEAFQSFVNNLLKFQVALKFEENIDNATNALMTSIQSACWESTPEKTGRWERIMWFQLTLNSEQKTNLKWLRKKIKRKLHLTKPAKELKTLSPI</sequence>
<reference evidence="1" key="1">
    <citation type="submission" date="2022-03" db="EMBL/GenBank/DDBJ databases">
        <authorList>
            <person name="Lindestad O."/>
        </authorList>
    </citation>
    <scope>NUCLEOTIDE SEQUENCE</scope>
</reference>
<evidence type="ECO:0000313" key="1">
    <source>
        <dbReference type="EMBL" id="CAH2243158.1"/>
    </source>
</evidence>
<keyword evidence="2" id="KW-1185">Reference proteome</keyword>
<dbReference type="OrthoDB" id="7474049at2759"/>
<gene>
    <name evidence="1" type="primary">jg14450</name>
    <name evidence="1" type="ORF">PAEG_LOCUS19359</name>
</gene>
<dbReference type="Proteomes" id="UP000838756">
    <property type="component" value="Unassembled WGS sequence"/>
</dbReference>
<organism evidence="1 2">
    <name type="scientific">Pararge aegeria aegeria</name>
    <dbReference type="NCBI Taxonomy" id="348720"/>
    <lineage>
        <taxon>Eukaryota</taxon>
        <taxon>Metazoa</taxon>
        <taxon>Ecdysozoa</taxon>
        <taxon>Arthropoda</taxon>
        <taxon>Hexapoda</taxon>
        <taxon>Insecta</taxon>
        <taxon>Pterygota</taxon>
        <taxon>Neoptera</taxon>
        <taxon>Endopterygota</taxon>
        <taxon>Lepidoptera</taxon>
        <taxon>Glossata</taxon>
        <taxon>Ditrysia</taxon>
        <taxon>Papilionoidea</taxon>
        <taxon>Nymphalidae</taxon>
        <taxon>Satyrinae</taxon>
        <taxon>Satyrini</taxon>
        <taxon>Parargina</taxon>
        <taxon>Pararge</taxon>
    </lineage>
</organism>
<accession>A0A8S4S0N7</accession>
<comment type="caution">
    <text evidence="1">The sequence shown here is derived from an EMBL/GenBank/DDBJ whole genome shotgun (WGS) entry which is preliminary data.</text>
</comment>
<evidence type="ECO:0000313" key="2">
    <source>
        <dbReference type="Proteomes" id="UP000838756"/>
    </source>
</evidence>
<name>A0A8S4S0N7_9NEOP</name>